<dbReference type="InterPro" id="IPR028994">
    <property type="entry name" value="Integrin_alpha_N"/>
</dbReference>
<gene>
    <name evidence="4" type="ORF">SG35_004510</name>
</gene>
<name>A0AAE9YTD8_9GAMM</name>
<keyword evidence="5" id="KW-1185">Reference proteome</keyword>
<dbReference type="InterPro" id="IPR011519">
    <property type="entry name" value="UnbV_ASPIC"/>
</dbReference>
<dbReference type="PANTHER" id="PTHR16026">
    <property type="entry name" value="CARTILAGE ACIDIC PROTEIN 1"/>
    <property type="match status" value="1"/>
</dbReference>
<dbReference type="InterPro" id="IPR027039">
    <property type="entry name" value="Crtac1"/>
</dbReference>
<feature type="chain" id="PRO_5042178520" evidence="2">
    <location>
        <begin position="29"/>
        <end position="569"/>
    </location>
</feature>
<evidence type="ECO:0000313" key="4">
    <source>
        <dbReference type="EMBL" id="WDD99929.1"/>
    </source>
</evidence>
<dbReference type="Pfam" id="PF13517">
    <property type="entry name" value="FG-GAP_3"/>
    <property type="match status" value="2"/>
</dbReference>
<evidence type="ECO:0000256" key="1">
    <source>
        <dbReference type="ARBA" id="ARBA00022729"/>
    </source>
</evidence>
<dbReference type="PANTHER" id="PTHR16026:SF0">
    <property type="entry name" value="CARTILAGE ACIDIC PROTEIN 1"/>
    <property type="match status" value="1"/>
</dbReference>
<dbReference type="SUPFAM" id="SSF69318">
    <property type="entry name" value="Integrin alpha N-terminal domain"/>
    <property type="match status" value="1"/>
</dbReference>
<dbReference type="KEGG" id="tact:SG35_004510"/>
<dbReference type="AlphaFoldDB" id="A0AAE9YTD8"/>
<dbReference type="Gene3D" id="2.130.10.130">
    <property type="entry name" value="Integrin alpha, N-terminal"/>
    <property type="match status" value="2"/>
</dbReference>
<dbReference type="PROSITE" id="PS51257">
    <property type="entry name" value="PROKAR_LIPOPROTEIN"/>
    <property type="match status" value="1"/>
</dbReference>
<feature type="domain" description="ASPIC/UnbV" evidence="3">
    <location>
        <begin position="496"/>
        <end position="562"/>
    </location>
</feature>
<dbReference type="Proteomes" id="UP000032568">
    <property type="component" value="Chromosome"/>
</dbReference>
<dbReference type="RefSeq" id="WP_084692605.1">
    <property type="nucleotide sequence ID" value="NZ_CP059735.1"/>
</dbReference>
<accession>A0AAE9YTD8</accession>
<feature type="signal peptide" evidence="2">
    <location>
        <begin position="1"/>
        <end position="28"/>
    </location>
</feature>
<dbReference type="InterPro" id="IPR013517">
    <property type="entry name" value="FG-GAP"/>
</dbReference>
<dbReference type="EMBL" id="CP059735">
    <property type="protein sequence ID" value="WDD99929.1"/>
    <property type="molecule type" value="Genomic_DNA"/>
</dbReference>
<sequence length="569" mass="61261">MMTTLSKLLAVSIVLTLAACGGSGSGSANNSSADAGVDETPASATPGKLFTDITAATGINYLQGYQQAGNLTAMEKFCGGVASGDFDNDGLTDLFIVRGDIGAHLLYKNLGNNQFDEVAASVGISIENHLGCGPAFADIDGDNDLDLFIGGIKGNRNFLLENKQDENGRIYFEDISDLSGLADTAADNTISASFGDYDKDGLVDLFITHWGTPASTEKQHLWRNTGNNVFVDVTQDSGLAGHIIQTPTGNAMLGPDHDYTFAGTFADINNDSYPDLLLVADFGTSQVFINDRNGGFDNATSSVIKDENGMGSAVGDIDNDGDLDWFVSAIFSYDSPGNRLYLNQSLNQSEQGDNSNIFTDASNALGLEQGDWGWASCFADFNSDGFLDIFHVNGWDESLFDFDFANDKSRLFLSDRSGLAGNDHQLKFVESAFASGITDRQQGRGIVCFDSDRDGDIDIFVVNNDDNSAILYRNNSDSSRNTLTLTLEGLSPNTQAAGARITLNAGDLELTREISLGSNFISQNPVEQYFGLAENTQIDQIRVDWPNGRISLENNIQANQHYRISHPDN</sequence>
<organism evidence="4 5">
    <name type="scientific">Thalassomonas actiniarum</name>
    <dbReference type="NCBI Taxonomy" id="485447"/>
    <lineage>
        <taxon>Bacteria</taxon>
        <taxon>Pseudomonadati</taxon>
        <taxon>Pseudomonadota</taxon>
        <taxon>Gammaproteobacteria</taxon>
        <taxon>Alteromonadales</taxon>
        <taxon>Colwelliaceae</taxon>
        <taxon>Thalassomonas</taxon>
    </lineage>
</organism>
<evidence type="ECO:0000259" key="3">
    <source>
        <dbReference type="Pfam" id="PF07593"/>
    </source>
</evidence>
<proteinExistence type="predicted"/>
<protein>
    <submittedName>
        <fullName evidence="4">CRTAC1 family protein</fullName>
    </submittedName>
</protein>
<dbReference type="Pfam" id="PF07593">
    <property type="entry name" value="UnbV_ASPIC"/>
    <property type="match status" value="1"/>
</dbReference>
<reference evidence="4 5" key="2">
    <citation type="journal article" date="2022" name="Mar. Drugs">
        <title>Bioassay-Guided Fractionation Leads to the Detection of Cholic Acid Generated by the Rare Thalassomonas sp.</title>
        <authorList>
            <person name="Pheiffer F."/>
            <person name="Schneider Y.K."/>
            <person name="Hansen E.H."/>
            <person name="Andersen J.H."/>
            <person name="Isaksson J."/>
            <person name="Busche T."/>
            <person name="R C."/>
            <person name="Kalinowski J."/>
            <person name="Zyl L.V."/>
            <person name="Trindade M."/>
        </authorList>
    </citation>
    <scope>NUCLEOTIDE SEQUENCE [LARGE SCALE GENOMIC DNA]</scope>
    <source>
        <strain evidence="4 5">A5K-106</strain>
    </source>
</reference>
<evidence type="ECO:0000313" key="5">
    <source>
        <dbReference type="Proteomes" id="UP000032568"/>
    </source>
</evidence>
<keyword evidence="1 2" id="KW-0732">Signal</keyword>
<evidence type="ECO:0000256" key="2">
    <source>
        <dbReference type="SAM" id="SignalP"/>
    </source>
</evidence>
<reference evidence="4 5" key="1">
    <citation type="journal article" date="2015" name="Genome Announc.">
        <title>Draft Genome Sequences of Marine Isolates of Thalassomonas viridans and Thalassomonas actiniarum.</title>
        <authorList>
            <person name="Olonade I."/>
            <person name="van Zyl L.J."/>
            <person name="Trindade M."/>
        </authorList>
    </citation>
    <scope>NUCLEOTIDE SEQUENCE [LARGE SCALE GENOMIC DNA]</scope>
    <source>
        <strain evidence="4 5">A5K-106</strain>
    </source>
</reference>